<evidence type="ECO:0000313" key="3">
    <source>
        <dbReference type="Proteomes" id="UP001055172"/>
    </source>
</evidence>
<evidence type="ECO:0000313" key="2">
    <source>
        <dbReference type="EMBL" id="GJC89854.1"/>
    </source>
</evidence>
<evidence type="ECO:0000256" key="1">
    <source>
        <dbReference type="SAM" id="MobiDB-lite"/>
    </source>
</evidence>
<protein>
    <submittedName>
        <fullName evidence="2">Uncharacterized protein</fullName>
    </submittedName>
</protein>
<proteinExistence type="predicted"/>
<dbReference type="EMBL" id="BPPX01000046">
    <property type="protein sequence ID" value="GJC89854.1"/>
    <property type="molecule type" value="Genomic_DNA"/>
</dbReference>
<keyword evidence="3" id="KW-1185">Reference proteome</keyword>
<organism evidence="2 3">
    <name type="scientific">Colletotrichum liriopes</name>
    <dbReference type="NCBI Taxonomy" id="708192"/>
    <lineage>
        <taxon>Eukaryota</taxon>
        <taxon>Fungi</taxon>
        <taxon>Dikarya</taxon>
        <taxon>Ascomycota</taxon>
        <taxon>Pezizomycotina</taxon>
        <taxon>Sordariomycetes</taxon>
        <taxon>Hypocreomycetidae</taxon>
        <taxon>Glomerellales</taxon>
        <taxon>Glomerellaceae</taxon>
        <taxon>Colletotrichum</taxon>
        <taxon>Colletotrichum spaethianum species complex</taxon>
    </lineage>
</organism>
<sequence length="108" mass="11025">MTIEESPSTGTVTPSKAGLGNSRSGPDANDSQQPTGDASAFASGSTALDLHLSAMAVVSTRRGWDACNGLIAQLLQHDCNRERVIAGIWSASAAALNVVADPAHPLLV</sequence>
<dbReference type="Proteomes" id="UP001055172">
    <property type="component" value="Unassembled WGS sequence"/>
</dbReference>
<feature type="compositionally biased region" description="Polar residues" evidence="1">
    <location>
        <begin position="1"/>
        <end position="14"/>
    </location>
</feature>
<feature type="compositionally biased region" description="Polar residues" evidence="1">
    <location>
        <begin position="21"/>
        <end position="40"/>
    </location>
</feature>
<name>A0AA37GZQ8_9PEZI</name>
<gene>
    <name evidence="2" type="ORF">ColLi_12692</name>
</gene>
<accession>A0AA37GZQ8</accession>
<feature type="region of interest" description="Disordered" evidence="1">
    <location>
        <begin position="1"/>
        <end position="40"/>
    </location>
</feature>
<dbReference type="AlphaFoldDB" id="A0AA37GZQ8"/>
<reference evidence="2 3" key="1">
    <citation type="submission" date="2021-07" db="EMBL/GenBank/DDBJ databases">
        <title>Genome data of Colletotrichum spaethianum.</title>
        <authorList>
            <person name="Utami Y.D."/>
            <person name="Hiruma K."/>
        </authorList>
    </citation>
    <scope>NUCLEOTIDE SEQUENCE [LARGE SCALE GENOMIC DNA]</scope>
    <source>
        <strain evidence="2 3">MAFF 242679</strain>
    </source>
</reference>
<comment type="caution">
    <text evidence="2">The sequence shown here is derived from an EMBL/GenBank/DDBJ whole genome shotgun (WGS) entry which is preliminary data.</text>
</comment>